<dbReference type="EMBL" id="SDPN01000005">
    <property type="protein sequence ID" value="RXZ72379.1"/>
    <property type="molecule type" value="Genomic_DNA"/>
</dbReference>
<dbReference type="Proteomes" id="UP000293865">
    <property type="component" value="Unassembled WGS sequence"/>
</dbReference>
<sequence length="133" mass="15025">MQTYANVLHTYMEALGRSDYATIVGLFAPEGIVRSPFLGEMPAEPFFDRLGQASETNVITPIDVFLSEGDTTRAVAYFQYDWTVRDGSLITFKVMDLFSFAPESDKVIYLDLIYDTHPIRETHGNKYEPKGPS</sequence>
<accession>A0A4Q2L470</accession>
<dbReference type="Gene3D" id="3.10.450.50">
    <property type="match status" value="1"/>
</dbReference>
<protein>
    <submittedName>
        <fullName evidence="1">Nuclear transport factor 2 family protein</fullName>
    </submittedName>
</protein>
<name>A0A4Q2L470_9MICO</name>
<evidence type="ECO:0000313" key="1">
    <source>
        <dbReference type="EMBL" id="RXZ72379.1"/>
    </source>
</evidence>
<dbReference type="OrthoDB" id="459617at2"/>
<dbReference type="RefSeq" id="WP_129519644.1">
    <property type="nucleotide sequence ID" value="NZ_SDPN01000005.1"/>
</dbReference>
<reference evidence="1 2" key="1">
    <citation type="submission" date="2019-01" db="EMBL/GenBank/DDBJ databases">
        <title>Agromyces.</title>
        <authorList>
            <person name="Li J."/>
        </authorList>
    </citation>
    <scope>NUCLEOTIDE SEQUENCE [LARGE SCALE GENOMIC DNA]</scope>
    <source>
        <strain evidence="1 2">DSM 15934</strain>
    </source>
</reference>
<gene>
    <name evidence="1" type="ORF">ESP51_04195</name>
</gene>
<comment type="caution">
    <text evidence="1">The sequence shown here is derived from an EMBL/GenBank/DDBJ whole genome shotgun (WGS) entry which is preliminary data.</text>
</comment>
<proteinExistence type="predicted"/>
<evidence type="ECO:0000313" key="2">
    <source>
        <dbReference type="Proteomes" id="UP000293865"/>
    </source>
</evidence>
<dbReference type="SUPFAM" id="SSF54427">
    <property type="entry name" value="NTF2-like"/>
    <property type="match status" value="1"/>
</dbReference>
<keyword evidence="2" id="KW-1185">Reference proteome</keyword>
<dbReference type="AlphaFoldDB" id="A0A4Q2L470"/>
<dbReference type="InterPro" id="IPR032710">
    <property type="entry name" value="NTF2-like_dom_sf"/>
</dbReference>
<organism evidence="1 2">
    <name type="scientific">Agromyces albus</name>
    <dbReference type="NCBI Taxonomy" id="205332"/>
    <lineage>
        <taxon>Bacteria</taxon>
        <taxon>Bacillati</taxon>
        <taxon>Actinomycetota</taxon>
        <taxon>Actinomycetes</taxon>
        <taxon>Micrococcales</taxon>
        <taxon>Microbacteriaceae</taxon>
        <taxon>Agromyces</taxon>
    </lineage>
</organism>